<sequence length="229" mass="26400">MTQLIYLADDEKNIRDLLIPFLEHDGFKVKAFENGDLLYQEYLINQPDLIILDIMMPGSDGLTIMKKIRQRGDQLPIIMLTARDSDADFITAFQAGSDDYFTKPFSPIKLVLHVKALLKRTVSTPLEQSTLFQYKGLSLNLDRRLCLLDDKELALTKTEFDLLSVLIQKPETAFPRDELLNRIWGFEDIESRAVDDTIKRLRKKLKAHHSPVIIETVWGYGFKLSVEEL</sequence>
<evidence type="ECO:0000256" key="6">
    <source>
        <dbReference type="PROSITE-ProRule" id="PRU00169"/>
    </source>
</evidence>
<dbReference type="GO" id="GO:0000156">
    <property type="term" value="F:phosphorelay response regulator activity"/>
    <property type="evidence" value="ECO:0007669"/>
    <property type="project" value="TreeGrafter"/>
</dbReference>
<dbReference type="InterPro" id="IPR001789">
    <property type="entry name" value="Sig_transdc_resp-reg_receiver"/>
</dbReference>
<dbReference type="SUPFAM" id="SSF46894">
    <property type="entry name" value="C-terminal effector domain of the bipartite response regulators"/>
    <property type="match status" value="1"/>
</dbReference>
<dbReference type="Pfam" id="PF00072">
    <property type="entry name" value="Response_reg"/>
    <property type="match status" value="1"/>
</dbReference>
<dbReference type="SMART" id="SM00448">
    <property type="entry name" value="REC"/>
    <property type="match status" value="1"/>
</dbReference>
<dbReference type="CDD" id="cd17574">
    <property type="entry name" value="REC_OmpR"/>
    <property type="match status" value="1"/>
</dbReference>
<dbReference type="PANTHER" id="PTHR48111">
    <property type="entry name" value="REGULATOR OF RPOS"/>
    <property type="match status" value="1"/>
</dbReference>
<keyword evidence="4 7" id="KW-0238">DNA-binding</keyword>
<proteinExistence type="predicted"/>
<dbReference type="PANTHER" id="PTHR48111:SF1">
    <property type="entry name" value="TWO-COMPONENT RESPONSE REGULATOR ORR33"/>
    <property type="match status" value="1"/>
</dbReference>
<evidence type="ECO:0000256" key="4">
    <source>
        <dbReference type="ARBA" id="ARBA00023125"/>
    </source>
</evidence>
<comment type="caution">
    <text evidence="8">The sequence shown here is derived from an EMBL/GenBank/DDBJ whole genome shotgun (WGS) entry which is preliminary data.</text>
</comment>
<dbReference type="InterPro" id="IPR039420">
    <property type="entry name" value="WalR-like"/>
</dbReference>
<accession>A0A2X4K2Q3</accession>
<dbReference type="AlphaFoldDB" id="A0A2X4K2Q3"/>
<name>A0A2X4K2Q3_STRUB</name>
<dbReference type="GO" id="GO:0005829">
    <property type="term" value="C:cytosol"/>
    <property type="evidence" value="ECO:0007669"/>
    <property type="project" value="TreeGrafter"/>
</dbReference>
<keyword evidence="2" id="KW-0902">Two-component regulatory system</keyword>
<evidence type="ECO:0000313" key="9">
    <source>
        <dbReference type="Proteomes" id="UP000483839"/>
    </source>
</evidence>
<feature type="modified residue" description="4-aspartylphosphate" evidence="6">
    <location>
        <position position="53"/>
    </location>
</feature>
<protein>
    <submittedName>
        <fullName evidence="8">Response regulator</fullName>
    </submittedName>
</protein>
<dbReference type="InterPro" id="IPR011006">
    <property type="entry name" value="CheY-like_superfamily"/>
</dbReference>
<dbReference type="InterPro" id="IPR036388">
    <property type="entry name" value="WH-like_DNA-bd_sf"/>
</dbReference>
<dbReference type="PROSITE" id="PS51755">
    <property type="entry name" value="OMPR_PHOB"/>
    <property type="match status" value="1"/>
</dbReference>
<organism evidence="8 9">
    <name type="scientific">Streptococcus uberis</name>
    <dbReference type="NCBI Taxonomy" id="1349"/>
    <lineage>
        <taxon>Bacteria</taxon>
        <taxon>Bacillati</taxon>
        <taxon>Bacillota</taxon>
        <taxon>Bacilli</taxon>
        <taxon>Lactobacillales</taxon>
        <taxon>Streptococcaceae</taxon>
        <taxon>Streptococcus</taxon>
    </lineage>
</organism>
<keyword evidence="5" id="KW-0804">Transcription</keyword>
<evidence type="ECO:0000256" key="3">
    <source>
        <dbReference type="ARBA" id="ARBA00023015"/>
    </source>
</evidence>
<dbReference type="Gene3D" id="1.10.10.10">
    <property type="entry name" value="Winged helix-like DNA-binding domain superfamily/Winged helix DNA-binding domain"/>
    <property type="match status" value="1"/>
</dbReference>
<dbReference type="InterPro" id="IPR001867">
    <property type="entry name" value="OmpR/PhoB-type_DNA-bd"/>
</dbReference>
<keyword evidence="3" id="KW-0805">Transcription regulation</keyword>
<dbReference type="PROSITE" id="PS50110">
    <property type="entry name" value="RESPONSE_REGULATORY"/>
    <property type="match status" value="1"/>
</dbReference>
<dbReference type="GeneID" id="93825487"/>
<dbReference type="GO" id="GO:0000976">
    <property type="term" value="F:transcription cis-regulatory region binding"/>
    <property type="evidence" value="ECO:0007669"/>
    <property type="project" value="TreeGrafter"/>
</dbReference>
<dbReference type="Gene3D" id="3.40.50.2300">
    <property type="match status" value="1"/>
</dbReference>
<evidence type="ECO:0000256" key="7">
    <source>
        <dbReference type="PROSITE-ProRule" id="PRU01091"/>
    </source>
</evidence>
<dbReference type="InterPro" id="IPR016032">
    <property type="entry name" value="Sig_transdc_resp-reg_C-effctor"/>
</dbReference>
<evidence type="ECO:0000256" key="1">
    <source>
        <dbReference type="ARBA" id="ARBA00022553"/>
    </source>
</evidence>
<dbReference type="Proteomes" id="UP000483839">
    <property type="component" value="Unassembled WGS sequence"/>
</dbReference>
<dbReference type="GO" id="GO:0032993">
    <property type="term" value="C:protein-DNA complex"/>
    <property type="evidence" value="ECO:0007669"/>
    <property type="project" value="TreeGrafter"/>
</dbReference>
<dbReference type="SMART" id="SM00862">
    <property type="entry name" value="Trans_reg_C"/>
    <property type="match status" value="1"/>
</dbReference>
<evidence type="ECO:0000313" key="8">
    <source>
        <dbReference type="EMBL" id="MTD00975.1"/>
    </source>
</evidence>
<reference evidence="8 9" key="1">
    <citation type="submission" date="2019-11" db="EMBL/GenBank/DDBJ databases">
        <title>Streptococcus uberis isolated from clinical mastitis cases on a southeastern Queensland dairy.</title>
        <authorList>
            <person name="Workentine M.L."/>
            <person name="Price R."/>
            <person name="Olchowy T."/>
        </authorList>
    </citation>
    <scope>NUCLEOTIDE SEQUENCE [LARGE SCALE GENOMIC DNA]</scope>
    <source>
        <strain evidence="8 9">OLC4459-A17</strain>
    </source>
</reference>
<evidence type="ECO:0000256" key="2">
    <source>
        <dbReference type="ARBA" id="ARBA00023012"/>
    </source>
</evidence>
<dbReference type="GO" id="GO:0006355">
    <property type="term" value="P:regulation of DNA-templated transcription"/>
    <property type="evidence" value="ECO:0007669"/>
    <property type="project" value="InterPro"/>
</dbReference>
<dbReference type="CDD" id="cd00383">
    <property type="entry name" value="trans_reg_C"/>
    <property type="match status" value="1"/>
</dbReference>
<keyword evidence="1 6" id="KW-0597">Phosphoprotein</keyword>
<dbReference type="EMBL" id="WLXI01000008">
    <property type="protein sequence ID" value="MTD00975.1"/>
    <property type="molecule type" value="Genomic_DNA"/>
</dbReference>
<dbReference type="Pfam" id="PF00486">
    <property type="entry name" value="Trans_reg_C"/>
    <property type="match status" value="1"/>
</dbReference>
<feature type="DNA-binding region" description="OmpR/PhoB-type" evidence="7">
    <location>
        <begin position="129"/>
        <end position="226"/>
    </location>
</feature>
<gene>
    <name evidence="8" type="ORF">GKS16_01575</name>
</gene>
<dbReference type="RefSeq" id="WP_037592849.1">
    <property type="nucleotide sequence ID" value="NZ_BAABQC010000004.1"/>
</dbReference>
<dbReference type="Gene3D" id="6.10.250.690">
    <property type="match status" value="1"/>
</dbReference>
<dbReference type="SUPFAM" id="SSF52172">
    <property type="entry name" value="CheY-like"/>
    <property type="match status" value="1"/>
</dbReference>
<evidence type="ECO:0000256" key="5">
    <source>
        <dbReference type="ARBA" id="ARBA00023163"/>
    </source>
</evidence>